<gene>
    <name evidence="1" type="ORF">GCM10009788_52240</name>
</gene>
<protein>
    <submittedName>
        <fullName evidence="1">Uncharacterized protein</fullName>
    </submittedName>
</protein>
<evidence type="ECO:0000313" key="1">
    <source>
        <dbReference type="EMBL" id="GAA1543281.1"/>
    </source>
</evidence>
<dbReference type="RefSeq" id="WP_141007079.1">
    <property type="nucleotide sequence ID" value="NZ_BAAAOR010000040.1"/>
</dbReference>
<dbReference type="Gene3D" id="3.40.1360.10">
    <property type="match status" value="1"/>
</dbReference>
<dbReference type="EMBL" id="BAAAOR010000040">
    <property type="protein sequence ID" value="GAA1543281.1"/>
    <property type="molecule type" value="Genomic_DNA"/>
</dbReference>
<evidence type="ECO:0000313" key="2">
    <source>
        <dbReference type="Proteomes" id="UP001500842"/>
    </source>
</evidence>
<organism evidence="1 2">
    <name type="scientific">Nocardioides humi</name>
    <dbReference type="NCBI Taxonomy" id="449461"/>
    <lineage>
        <taxon>Bacteria</taxon>
        <taxon>Bacillati</taxon>
        <taxon>Actinomycetota</taxon>
        <taxon>Actinomycetes</taxon>
        <taxon>Propionibacteriales</taxon>
        <taxon>Nocardioidaceae</taxon>
        <taxon>Nocardioides</taxon>
    </lineage>
</organism>
<reference evidence="1 2" key="1">
    <citation type="journal article" date="2019" name="Int. J. Syst. Evol. Microbiol.">
        <title>The Global Catalogue of Microorganisms (GCM) 10K type strain sequencing project: providing services to taxonomists for standard genome sequencing and annotation.</title>
        <authorList>
            <consortium name="The Broad Institute Genomics Platform"/>
            <consortium name="The Broad Institute Genome Sequencing Center for Infectious Disease"/>
            <person name="Wu L."/>
            <person name="Ma J."/>
        </authorList>
    </citation>
    <scope>NUCLEOTIDE SEQUENCE [LARGE SCALE GENOMIC DNA]</scope>
    <source>
        <strain evidence="1 2">JCM 14942</strain>
    </source>
</reference>
<keyword evidence="2" id="KW-1185">Reference proteome</keyword>
<dbReference type="SUPFAM" id="SSF56731">
    <property type="entry name" value="DNA primase core"/>
    <property type="match status" value="1"/>
</dbReference>
<dbReference type="InterPro" id="IPR034154">
    <property type="entry name" value="TOPRIM_DnaG/twinkle"/>
</dbReference>
<name>A0ABN2BM56_9ACTN</name>
<dbReference type="CDD" id="cd01029">
    <property type="entry name" value="TOPRIM_primases"/>
    <property type="match status" value="1"/>
</dbReference>
<comment type="caution">
    <text evidence="1">The sequence shown here is derived from an EMBL/GenBank/DDBJ whole genome shotgun (WGS) entry which is preliminary data.</text>
</comment>
<accession>A0ABN2BM56</accession>
<sequence>MGRVVTRYDYTDEKGRLRFCKVRLDPKDFRWGKFLRWEGDTAVLTKGIPAADAGEWGRVIYKLQEVAAALRADVPLVICEGEKDSDNLTGITGMTSTSATNPVRPRVEQAEWFVRFNSRSDLLIAADQDVAGARSAWRWYQNLREVGAEQRRITVITPKRRRHKDVTDVLDAGLRLDGFRVVDLDRLERAATQYAPGGGGSVGSSGSLDADEYDGLARVEGLGWVNANNGYVVQFDPGIRNWRPTLVDGER</sequence>
<dbReference type="Proteomes" id="UP001500842">
    <property type="component" value="Unassembled WGS sequence"/>
</dbReference>
<proteinExistence type="predicted"/>